<reference evidence="1 2" key="1">
    <citation type="submission" date="2018-02" db="EMBL/GenBank/DDBJ databases">
        <title>Novel Leptospira species isolated from soil and water in Japan.</title>
        <authorList>
            <person name="Nakao R."/>
            <person name="Masuzawa T."/>
        </authorList>
    </citation>
    <scope>NUCLEOTIDE SEQUENCE [LARGE SCALE GENOMIC DNA]</scope>
    <source>
        <strain evidence="1 2">YH101</strain>
    </source>
</reference>
<dbReference type="Proteomes" id="UP000245133">
    <property type="component" value="Unassembled WGS sequence"/>
</dbReference>
<dbReference type="AlphaFoldDB" id="A0A2P2DZP5"/>
<keyword evidence="2" id="KW-1185">Reference proteome</keyword>
<organism evidence="1 2">
    <name type="scientific">Leptospira ryugenii</name>
    <dbReference type="NCBI Taxonomy" id="1917863"/>
    <lineage>
        <taxon>Bacteria</taxon>
        <taxon>Pseudomonadati</taxon>
        <taxon>Spirochaetota</taxon>
        <taxon>Spirochaetia</taxon>
        <taxon>Leptospirales</taxon>
        <taxon>Leptospiraceae</taxon>
        <taxon>Leptospira</taxon>
    </lineage>
</organism>
<protein>
    <submittedName>
        <fullName evidence="1">Uncharacterized protein</fullName>
    </submittedName>
</protein>
<comment type="caution">
    <text evidence="1">The sequence shown here is derived from an EMBL/GenBank/DDBJ whole genome shotgun (WGS) entry which is preliminary data.</text>
</comment>
<name>A0A2P2DZP5_9LEPT</name>
<gene>
    <name evidence="1" type="ORF">LPTSP4_16260</name>
</gene>
<accession>A0A2P2DZP5</accession>
<evidence type="ECO:0000313" key="2">
    <source>
        <dbReference type="Proteomes" id="UP000245133"/>
    </source>
</evidence>
<proteinExistence type="predicted"/>
<evidence type="ECO:0000313" key="1">
    <source>
        <dbReference type="EMBL" id="GBF50102.1"/>
    </source>
</evidence>
<sequence length="162" mass="19335">MFGWEDEEDRKKAGEILKALVQTKTAQLLKYKSQNTSEWHLQIILESSPKFRMYLGEQREPSSRLLTREPLRFLLYGVNRLLAVSTVLLIPIVNRDDDAIVFRLYQNNHIVREKRVMVESYQIIGWISLFAKWIDDGEKWDSIFNDLILAERRHWQNERISE</sequence>
<dbReference type="EMBL" id="BFBB01000003">
    <property type="protein sequence ID" value="GBF50102.1"/>
    <property type="molecule type" value="Genomic_DNA"/>
</dbReference>